<organism evidence="13 14">
    <name type="scientific">Caenorhabditis remanei</name>
    <name type="common">Caenorhabditis vulgaris</name>
    <dbReference type="NCBI Taxonomy" id="31234"/>
    <lineage>
        <taxon>Eukaryota</taxon>
        <taxon>Metazoa</taxon>
        <taxon>Ecdysozoa</taxon>
        <taxon>Nematoda</taxon>
        <taxon>Chromadorea</taxon>
        <taxon>Rhabditida</taxon>
        <taxon>Rhabditina</taxon>
        <taxon>Rhabditomorpha</taxon>
        <taxon>Rhabditoidea</taxon>
        <taxon>Rhabditidae</taxon>
        <taxon>Peloderinae</taxon>
        <taxon>Caenorhabditis</taxon>
    </lineage>
</organism>
<dbReference type="EC" id="2.3.1.87" evidence="4"/>
<evidence type="ECO:0000256" key="1">
    <source>
        <dbReference type="ARBA" id="ARBA00022679"/>
    </source>
</evidence>
<comment type="similarity">
    <text evidence="3">Belongs to the acetyltransferase family. AANAT subfamily.</text>
</comment>
<evidence type="ECO:0000256" key="2">
    <source>
        <dbReference type="ARBA" id="ARBA00037926"/>
    </source>
</evidence>
<dbReference type="CTD" id="9824837"/>
<evidence type="ECO:0000256" key="8">
    <source>
        <dbReference type="ARBA" id="ARBA00051711"/>
    </source>
</evidence>
<comment type="catalytic activity">
    <reaction evidence="11">
        <text>dopamine + hexadecanoyl-CoA = N-hexadecanoyl-dopamine + CoA + H(+)</text>
        <dbReference type="Rhea" id="RHEA:51376"/>
        <dbReference type="ChEBI" id="CHEBI:15378"/>
        <dbReference type="ChEBI" id="CHEBI:57287"/>
        <dbReference type="ChEBI" id="CHEBI:57379"/>
        <dbReference type="ChEBI" id="CHEBI:59905"/>
        <dbReference type="ChEBI" id="CHEBI:134058"/>
    </reaction>
    <physiologicalReaction direction="left-to-right" evidence="11">
        <dbReference type="Rhea" id="RHEA:51377"/>
    </physiologicalReaction>
</comment>
<proteinExistence type="inferred from homology"/>
<gene>
    <name evidence="13" type="ORF">GCK72_018813</name>
</gene>
<dbReference type="InterPro" id="IPR016181">
    <property type="entry name" value="Acyl_CoA_acyltransferase"/>
</dbReference>
<keyword evidence="1" id="KW-0808">Transferase</keyword>
<dbReference type="PANTHER" id="PTHR20905">
    <property type="entry name" value="N-ACETYLTRANSFERASE-RELATED"/>
    <property type="match status" value="1"/>
</dbReference>
<evidence type="ECO:0000256" key="9">
    <source>
        <dbReference type="ARBA" id="ARBA00051823"/>
    </source>
</evidence>
<evidence type="ECO:0000256" key="12">
    <source>
        <dbReference type="ARBA" id="ARBA00052491"/>
    </source>
</evidence>
<evidence type="ECO:0000256" key="4">
    <source>
        <dbReference type="ARBA" id="ARBA00039114"/>
    </source>
</evidence>
<accession>A0A6A5GCX3</accession>
<comment type="catalytic activity">
    <reaction evidence="7">
        <text>serotonin + (5Z,8Z,11Z,14Z)-eicosatetraenoyl-CoA = N-[(5Z,8Z,11Z,14Z)-eicosatetraenoyl]-serotonin + CoA + H(+)</text>
        <dbReference type="Rhea" id="RHEA:51396"/>
        <dbReference type="ChEBI" id="CHEBI:15378"/>
        <dbReference type="ChEBI" id="CHEBI:57287"/>
        <dbReference type="ChEBI" id="CHEBI:57368"/>
        <dbReference type="ChEBI" id="CHEBI:132255"/>
        <dbReference type="ChEBI" id="CHEBI:350546"/>
    </reaction>
    <physiologicalReaction direction="left-to-right" evidence="7">
        <dbReference type="Rhea" id="RHEA:51397"/>
    </physiologicalReaction>
</comment>
<sequence length="240" mass="27018">MKISLTRLAQASSFGKNLVYRTAVKEDSQKLLEFLFQYFAKDEPCNRALKMPFSVLEVMFSGTIDRCLQLPFSSIVTDSEDGDRVAACVLSSVWKRTDTNEDADYAFKNFPENAQLFVNLLNSMHSNFWDLAPPNVQAVLHREIVSVGTPYMRKGISSRLVAEQLNKTLIKKHNIGGIISEATSLANQRLEEKHGFRCLLEKSYANVVDSKGNCVLQLDDGTTHMKLNFKEIGGFENLPE</sequence>
<evidence type="ECO:0000313" key="14">
    <source>
        <dbReference type="Proteomes" id="UP000483820"/>
    </source>
</evidence>
<name>A0A6A5GCX3_CAERE</name>
<comment type="catalytic activity">
    <reaction evidence="8">
        <text>dopamine + acetyl-CoA = N-acetyldopamine + CoA + H(+)</text>
        <dbReference type="Rhea" id="RHEA:51388"/>
        <dbReference type="ChEBI" id="CHEBI:15378"/>
        <dbReference type="ChEBI" id="CHEBI:57287"/>
        <dbReference type="ChEBI" id="CHEBI:57288"/>
        <dbReference type="ChEBI" id="CHEBI:59905"/>
        <dbReference type="ChEBI" id="CHEBI:125678"/>
    </reaction>
    <physiologicalReaction direction="left-to-right" evidence="8">
        <dbReference type="Rhea" id="RHEA:51389"/>
    </physiologicalReaction>
</comment>
<dbReference type="FunFam" id="3.40.630.30:FF:000046">
    <property type="entry name" value="Dopamine N-acetyltransferase"/>
    <property type="match status" value="1"/>
</dbReference>
<comment type="pathway">
    <text evidence="2">Aromatic compound metabolism; melatonin biosynthesis; melatonin from serotonin: step 1/2.</text>
</comment>
<comment type="catalytic activity">
    <reaction evidence="12">
        <text>serotonin + acetyl-CoA = N-acetylserotonin + CoA + H(+)</text>
        <dbReference type="Rhea" id="RHEA:25217"/>
        <dbReference type="ChEBI" id="CHEBI:15378"/>
        <dbReference type="ChEBI" id="CHEBI:17697"/>
        <dbReference type="ChEBI" id="CHEBI:57287"/>
        <dbReference type="ChEBI" id="CHEBI:57288"/>
        <dbReference type="ChEBI" id="CHEBI:350546"/>
        <dbReference type="EC" id="2.3.1.87"/>
    </reaction>
    <physiologicalReaction direction="left-to-right" evidence="12">
        <dbReference type="Rhea" id="RHEA:25218"/>
    </physiologicalReaction>
</comment>
<protein>
    <recommendedName>
        <fullName evidence="4">aralkylamine N-acetyltransferase</fullName>
        <ecNumber evidence="4">2.3.1.87</ecNumber>
    </recommendedName>
</protein>
<comment type="catalytic activity">
    <reaction evidence="10">
        <text>serotonin + hexadecanoyl-CoA = N-hexadecanoyl-serotonin + CoA + H(+)</text>
        <dbReference type="Rhea" id="RHEA:51384"/>
        <dbReference type="ChEBI" id="CHEBI:15378"/>
        <dbReference type="ChEBI" id="CHEBI:57287"/>
        <dbReference type="ChEBI" id="CHEBI:57379"/>
        <dbReference type="ChEBI" id="CHEBI:134059"/>
        <dbReference type="ChEBI" id="CHEBI:350546"/>
    </reaction>
    <physiologicalReaction direction="left-to-right" evidence="10">
        <dbReference type="Rhea" id="RHEA:51385"/>
    </physiologicalReaction>
</comment>
<dbReference type="Proteomes" id="UP000483820">
    <property type="component" value="Chromosome V"/>
</dbReference>
<comment type="catalytic activity">
    <reaction evidence="5">
        <text>dopamine + (9Z)-octadecenoyl-CoA = N-(9Z-octadecanoyl)-dopamine + CoA + H(+)</text>
        <dbReference type="Rhea" id="RHEA:51380"/>
        <dbReference type="ChEBI" id="CHEBI:15378"/>
        <dbReference type="ChEBI" id="CHEBI:31883"/>
        <dbReference type="ChEBI" id="CHEBI:57287"/>
        <dbReference type="ChEBI" id="CHEBI:57387"/>
        <dbReference type="ChEBI" id="CHEBI:59905"/>
    </reaction>
    <physiologicalReaction direction="left-to-right" evidence="5">
        <dbReference type="Rhea" id="RHEA:51381"/>
    </physiologicalReaction>
</comment>
<evidence type="ECO:0000313" key="13">
    <source>
        <dbReference type="EMBL" id="KAF1752259.1"/>
    </source>
</evidence>
<evidence type="ECO:0000256" key="5">
    <source>
        <dbReference type="ARBA" id="ARBA00050189"/>
    </source>
</evidence>
<evidence type="ECO:0000256" key="7">
    <source>
        <dbReference type="ARBA" id="ARBA00051284"/>
    </source>
</evidence>
<evidence type="ECO:0000256" key="10">
    <source>
        <dbReference type="ARBA" id="ARBA00052178"/>
    </source>
</evidence>
<comment type="catalytic activity">
    <reaction evidence="6">
        <text>serotonin + octadecanoyl-CoA = N-octadecanoyl-serotonin + CoA + H(+)</text>
        <dbReference type="Rhea" id="RHEA:51400"/>
        <dbReference type="ChEBI" id="CHEBI:15378"/>
        <dbReference type="ChEBI" id="CHEBI:57287"/>
        <dbReference type="ChEBI" id="CHEBI:57394"/>
        <dbReference type="ChEBI" id="CHEBI:134065"/>
        <dbReference type="ChEBI" id="CHEBI:350546"/>
    </reaction>
    <physiologicalReaction direction="left-to-right" evidence="6">
        <dbReference type="Rhea" id="RHEA:51401"/>
    </physiologicalReaction>
</comment>
<dbReference type="GeneID" id="9824837"/>
<comment type="catalytic activity">
    <reaction evidence="9">
        <text>serotonin + (9Z)-octadecenoyl-CoA = N-(9Z-octadecenoyl)-serotonin + CoA + H(+)</text>
        <dbReference type="Rhea" id="RHEA:51392"/>
        <dbReference type="ChEBI" id="CHEBI:15378"/>
        <dbReference type="ChEBI" id="CHEBI:57287"/>
        <dbReference type="ChEBI" id="CHEBI:57387"/>
        <dbReference type="ChEBI" id="CHEBI:134064"/>
        <dbReference type="ChEBI" id="CHEBI:350546"/>
    </reaction>
    <physiologicalReaction direction="left-to-right" evidence="9">
        <dbReference type="Rhea" id="RHEA:51393"/>
    </physiologicalReaction>
</comment>
<evidence type="ECO:0000256" key="6">
    <source>
        <dbReference type="ARBA" id="ARBA00050849"/>
    </source>
</evidence>
<dbReference type="AlphaFoldDB" id="A0A6A5GCX3"/>
<evidence type="ECO:0000256" key="3">
    <source>
        <dbReference type="ARBA" id="ARBA00038182"/>
    </source>
</evidence>
<dbReference type="GO" id="GO:0004059">
    <property type="term" value="F:aralkylamine N-acetyltransferase activity"/>
    <property type="evidence" value="ECO:0007669"/>
    <property type="project" value="UniProtKB-EC"/>
</dbReference>
<evidence type="ECO:0000256" key="11">
    <source>
        <dbReference type="ARBA" id="ARBA00052335"/>
    </source>
</evidence>
<dbReference type="KEGG" id="crq:GCK72_018813"/>
<dbReference type="PANTHER" id="PTHR20905:SF8">
    <property type="entry name" value="N-ACETYLTRANSFERASE DOMAIN-CONTAINING PROTEIN"/>
    <property type="match status" value="1"/>
</dbReference>
<dbReference type="SUPFAM" id="SSF55729">
    <property type="entry name" value="Acyl-CoA N-acyltransferases (Nat)"/>
    <property type="match status" value="1"/>
</dbReference>
<comment type="caution">
    <text evidence="13">The sequence shown here is derived from an EMBL/GenBank/DDBJ whole genome shotgun (WGS) entry which is preliminary data.</text>
</comment>
<dbReference type="RefSeq" id="XP_003110376.2">
    <property type="nucleotide sequence ID" value="XM_003110328.2"/>
</dbReference>
<dbReference type="Gene3D" id="3.40.630.30">
    <property type="match status" value="1"/>
</dbReference>
<dbReference type="EMBL" id="WUAV01000005">
    <property type="protein sequence ID" value="KAF1752259.1"/>
    <property type="molecule type" value="Genomic_DNA"/>
</dbReference>
<reference evidence="13 14" key="1">
    <citation type="submission" date="2019-12" db="EMBL/GenBank/DDBJ databases">
        <title>Chromosome-level assembly of the Caenorhabditis remanei genome.</title>
        <authorList>
            <person name="Teterina A.A."/>
            <person name="Willis J.H."/>
            <person name="Phillips P.C."/>
        </authorList>
    </citation>
    <scope>NUCLEOTIDE SEQUENCE [LARGE SCALE GENOMIC DNA]</scope>
    <source>
        <strain evidence="13 14">PX506</strain>
        <tissue evidence="13">Whole organism</tissue>
    </source>
</reference>